<dbReference type="PROSITE" id="PS00941">
    <property type="entry name" value="CARBOXYLESTERASE_B_2"/>
    <property type="match status" value="1"/>
</dbReference>
<comment type="similarity">
    <text evidence="1 3">Belongs to the type-B carboxylesterase/lipase family.</text>
</comment>
<feature type="signal peptide" evidence="3">
    <location>
        <begin position="1"/>
        <end position="17"/>
    </location>
</feature>
<dbReference type="InterPro" id="IPR029058">
    <property type="entry name" value="AB_hydrolase_fold"/>
</dbReference>
<dbReference type="SUPFAM" id="SSF53474">
    <property type="entry name" value="alpha/beta-Hydrolases"/>
    <property type="match status" value="1"/>
</dbReference>
<name>A0A1L9V4A9_ASPGL</name>
<dbReference type="Gene3D" id="3.40.50.1820">
    <property type="entry name" value="alpha/beta hydrolase"/>
    <property type="match status" value="1"/>
</dbReference>
<reference evidence="6" key="1">
    <citation type="journal article" date="2017" name="Genome Biol.">
        <title>Comparative genomics reveals high biological diversity and specific adaptations in the industrially and medically important fungal genus Aspergillus.</title>
        <authorList>
            <person name="de Vries R.P."/>
            <person name="Riley R."/>
            <person name="Wiebenga A."/>
            <person name="Aguilar-Osorio G."/>
            <person name="Amillis S."/>
            <person name="Uchima C.A."/>
            <person name="Anderluh G."/>
            <person name="Asadollahi M."/>
            <person name="Askin M."/>
            <person name="Barry K."/>
            <person name="Battaglia E."/>
            <person name="Bayram O."/>
            <person name="Benocci T."/>
            <person name="Braus-Stromeyer S.A."/>
            <person name="Caldana C."/>
            <person name="Canovas D."/>
            <person name="Cerqueira G.C."/>
            <person name="Chen F."/>
            <person name="Chen W."/>
            <person name="Choi C."/>
            <person name="Clum A."/>
            <person name="Dos Santos R.A."/>
            <person name="Damasio A.R."/>
            <person name="Diallinas G."/>
            <person name="Emri T."/>
            <person name="Fekete E."/>
            <person name="Flipphi M."/>
            <person name="Freyberg S."/>
            <person name="Gallo A."/>
            <person name="Gournas C."/>
            <person name="Habgood R."/>
            <person name="Hainaut M."/>
            <person name="Harispe M.L."/>
            <person name="Henrissat B."/>
            <person name="Hilden K.S."/>
            <person name="Hope R."/>
            <person name="Hossain A."/>
            <person name="Karabika E."/>
            <person name="Karaffa L."/>
            <person name="Karanyi Z."/>
            <person name="Krasevec N."/>
            <person name="Kuo A."/>
            <person name="Kusch H."/>
            <person name="LaButti K."/>
            <person name="Lagendijk E.L."/>
            <person name="Lapidus A."/>
            <person name="Levasseur A."/>
            <person name="Lindquist E."/>
            <person name="Lipzen A."/>
            <person name="Logrieco A.F."/>
            <person name="MacCabe A."/>
            <person name="Maekelae M.R."/>
            <person name="Malavazi I."/>
            <person name="Melin P."/>
            <person name="Meyer V."/>
            <person name="Mielnichuk N."/>
            <person name="Miskei M."/>
            <person name="Molnar A.P."/>
            <person name="Mule G."/>
            <person name="Ngan C.Y."/>
            <person name="Orejas M."/>
            <person name="Orosz E."/>
            <person name="Ouedraogo J.P."/>
            <person name="Overkamp K.M."/>
            <person name="Park H.-S."/>
            <person name="Perrone G."/>
            <person name="Piumi F."/>
            <person name="Punt P.J."/>
            <person name="Ram A.F."/>
            <person name="Ramon A."/>
            <person name="Rauscher S."/>
            <person name="Record E."/>
            <person name="Riano-Pachon D.M."/>
            <person name="Robert V."/>
            <person name="Roehrig J."/>
            <person name="Ruller R."/>
            <person name="Salamov A."/>
            <person name="Salih N.S."/>
            <person name="Samson R.A."/>
            <person name="Sandor E."/>
            <person name="Sanguinetti M."/>
            <person name="Schuetze T."/>
            <person name="Sepcic K."/>
            <person name="Shelest E."/>
            <person name="Sherlock G."/>
            <person name="Sophianopoulou V."/>
            <person name="Squina F.M."/>
            <person name="Sun H."/>
            <person name="Susca A."/>
            <person name="Todd R.B."/>
            <person name="Tsang A."/>
            <person name="Unkles S.E."/>
            <person name="van de Wiele N."/>
            <person name="van Rossen-Uffink D."/>
            <person name="Oliveira J.V."/>
            <person name="Vesth T.C."/>
            <person name="Visser J."/>
            <person name="Yu J.-H."/>
            <person name="Zhou M."/>
            <person name="Andersen M.R."/>
            <person name="Archer D.B."/>
            <person name="Baker S.E."/>
            <person name="Benoit I."/>
            <person name="Brakhage A.A."/>
            <person name="Braus G.H."/>
            <person name="Fischer R."/>
            <person name="Frisvad J.C."/>
            <person name="Goldman G.H."/>
            <person name="Houbraken J."/>
            <person name="Oakley B."/>
            <person name="Pocsi I."/>
            <person name="Scazzocchio C."/>
            <person name="Seiboth B."/>
            <person name="vanKuyk P.A."/>
            <person name="Wortman J."/>
            <person name="Dyer P.S."/>
            <person name="Grigoriev I.V."/>
        </authorList>
    </citation>
    <scope>NUCLEOTIDE SEQUENCE [LARGE SCALE GENOMIC DNA]</scope>
    <source>
        <strain evidence="6">CBS 516.65</strain>
    </source>
</reference>
<evidence type="ECO:0000256" key="1">
    <source>
        <dbReference type="ARBA" id="ARBA00005964"/>
    </source>
</evidence>
<dbReference type="EC" id="3.1.1.-" evidence="3"/>
<dbReference type="InterPro" id="IPR002018">
    <property type="entry name" value="CarbesteraseB"/>
</dbReference>
<dbReference type="Pfam" id="PF00135">
    <property type="entry name" value="COesterase"/>
    <property type="match status" value="1"/>
</dbReference>
<evidence type="ECO:0000313" key="5">
    <source>
        <dbReference type="EMBL" id="OJJ78773.1"/>
    </source>
</evidence>
<dbReference type="Proteomes" id="UP000184300">
    <property type="component" value="Unassembled WGS sequence"/>
</dbReference>
<dbReference type="AlphaFoldDB" id="A0A1L9V4A9"/>
<proteinExistence type="inferred from homology"/>
<feature type="chain" id="PRO_5011813146" description="Carboxylic ester hydrolase" evidence="3">
    <location>
        <begin position="18"/>
        <end position="548"/>
    </location>
</feature>
<dbReference type="EMBL" id="KV878927">
    <property type="protein sequence ID" value="OJJ78773.1"/>
    <property type="molecule type" value="Genomic_DNA"/>
</dbReference>
<evidence type="ECO:0000313" key="6">
    <source>
        <dbReference type="Proteomes" id="UP000184300"/>
    </source>
</evidence>
<sequence>MLNLLQLLLAAPALAAAATFPVIQSNHGPVKGAASPFRDGVTVYKGIPYAAPPTGSKRWTPPTKPESWTETLHATEFGPQCAQPYSEAGIFSSGKNSTSEDCLTLNVWTPTYDTTDASEIQSKNLPVYVWIFGGRFEGGSGDVLTYDGTGLASKDIIVVTMNYRLGAFGFLAHPDLSAESGHNSSGNYGILDQQFALRWVQDNIAYFGGNASQVTVGGQSAGSASALDMMWSPLSSGLVHGVIAESGARGPHDPATGSTDATSYRTKAAAEAQGVKFLRQMNVTSIAQLRNASMAALLQFDSLSDTIWEGTPLANLSDTFMEPPMWRPNIDGYVFPLNYSEALRNNSHADIPILTGNNKDESGASPDLSYTATNYHDLYSNLFGDLADEFFTLYPGTNTSQASESAKEFYRDLSRVGTWRWAVDWAAGGANSSVYTYYFTHAPAENRDGGAYHGSELWYTFNNLPYASYSNVTWNDEDYIVQNKMANYWANFIRSGNPNGNGLPRFQPTTNKTERTMWLGDKWGMGPITMDSKRIQFLHKWTARLPAW</sequence>
<protein>
    <recommendedName>
        <fullName evidence="3">Carboxylic ester hydrolase</fullName>
        <ecNumber evidence="3">3.1.1.-</ecNumber>
    </recommendedName>
</protein>
<feature type="domain" description="Carboxylesterase type B" evidence="4">
    <location>
        <begin position="21"/>
        <end position="521"/>
    </location>
</feature>
<keyword evidence="2 3" id="KW-0378">Hydrolase</keyword>
<gene>
    <name evidence="5" type="ORF">ASPGLDRAFT_181971</name>
</gene>
<dbReference type="STRING" id="1160497.A0A1L9V4A9"/>
<evidence type="ECO:0000256" key="3">
    <source>
        <dbReference type="RuleBase" id="RU361235"/>
    </source>
</evidence>
<dbReference type="VEuPathDB" id="FungiDB:ASPGLDRAFT_181971"/>
<dbReference type="PROSITE" id="PS00122">
    <property type="entry name" value="CARBOXYLESTERASE_B_1"/>
    <property type="match status" value="1"/>
</dbReference>
<evidence type="ECO:0000259" key="4">
    <source>
        <dbReference type="Pfam" id="PF00135"/>
    </source>
</evidence>
<organism evidence="5 6">
    <name type="scientific">Aspergillus glaucus CBS 516.65</name>
    <dbReference type="NCBI Taxonomy" id="1160497"/>
    <lineage>
        <taxon>Eukaryota</taxon>
        <taxon>Fungi</taxon>
        <taxon>Dikarya</taxon>
        <taxon>Ascomycota</taxon>
        <taxon>Pezizomycotina</taxon>
        <taxon>Eurotiomycetes</taxon>
        <taxon>Eurotiomycetidae</taxon>
        <taxon>Eurotiales</taxon>
        <taxon>Aspergillaceae</taxon>
        <taxon>Aspergillus</taxon>
        <taxon>Aspergillus subgen. Aspergillus</taxon>
    </lineage>
</organism>
<dbReference type="PANTHER" id="PTHR11559">
    <property type="entry name" value="CARBOXYLESTERASE"/>
    <property type="match status" value="1"/>
</dbReference>
<dbReference type="RefSeq" id="XP_022395471.1">
    <property type="nucleotide sequence ID" value="XM_022543009.1"/>
</dbReference>
<accession>A0A1L9V4A9</accession>
<evidence type="ECO:0000256" key="2">
    <source>
        <dbReference type="ARBA" id="ARBA00022801"/>
    </source>
</evidence>
<dbReference type="InterPro" id="IPR050309">
    <property type="entry name" value="Type-B_Carboxylest/Lipase"/>
</dbReference>
<dbReference type="InterPro" id="IPR019819">
    <property type="entry name" value="Carboxylesterase_B_CS"/>
</dbReference>
<dbReference type="GeneID" id="34459270"/>
<dbReference type="GO" id="GO:0016787">
    <property type="term" value="F:hydrolase activity"/>
    <property type="evidence" value="ECO:0007669"/>
    <property type="project" value="UniProtKB-KW"/>
</dbReference>
<dbReference type="OrthoDB" id="408631at2759"/>
<keyword evidence="6" id="KW-1185">Reference proteome</keyword>
<keyword evidence="3" id="KW-0732">Signal</keyword>
<dbReference type="InterPro" id="IPR019826">
    <property type="entry name" value="Carboxylesterase_B_AS"/>
</dbReference>